<accession>A0ABM1T3M8</accession>
<dbReference type="Proteomes" id="UP000694941">
    <property type="component" value="Unplaced"/>
</dbReference>
<dbReference type="InterPro" id="IPR002477">
    <property type="entry name" value="Peptidoglycan-bd-like"/>
</dbReference>
<dbReference type="PANTHER" id="PTHR10201">
    <property type="entry name" value="MATRIX METALLOPROTEINASE"/>
    <property type="match status" value="1"/>
</dbReference>
<dbReference type="InterPro" id="IPR033739">
    <property type="entry name" value="M10A_MMP"/>
</dbReference>
<dbReference type="InterPro" id="IPR036366">
    <property type="entry name" value="PGBDSf"/>
</dbReference>
<dbReference type="CDD" id="cd04278">
    <property type="entry name" value="ZnMc_MMP"/>
    <property type="match status" value="1"/>
</dbReference>
<dbReference type="SUPFAM" id="SSF50923">
    <property type="entry name" value="Hemopexin-like domain"/>
    <property type="match status" value="1"/>
</dbReference>
<dbReference type="Pfam" id="PF01471">
    <property type="entry name" value="PG_binding_1"/>
    <property type="match status" value="1"/>
</dbReference>
<evidence type="ECO:0000256" key="8">
    <source>
        <dbReference type="SAM" id="SignalP"/>
    </source>
</evidence>
<keyword evidence="2" id="KW-0645">Protease</keyword>
<dbReference type="InterPro" id="IPR006026">
    <property type="entry name" value="Peptidase_Metallo"/>
</dbReference>
<keyword evidence="5" id="KW-0862">Zinc</keyword>
<evidence type="ECO:0000256" key="2">
    <source>
        <dbReference type="ARBA" id="ARBA00022670"/>
    </source>
</evidence>
<feature type="signal peptide" evidence="8">
    <location>
        <begin position="1"/>
        <end position="23"/>
    </location>
</feature>
<evidence type="ECO:0000256" key="5">
    <source>
        <dbReference type="ARBA" id="ARBA00022833"/>
    </source>
</evidence>
<evidence type="ECO:0000256" key="6">
    <source>
        <dbReference type="ARBA" id="ARBA00023049"/>
    </source>
</evidence>
<keyword evidence="8" id="KW-0732">Signal</keyword>
<dbReference type="InterPro" id="IPR024079">
    <property type="entry name" value="MetalloPept_cat_dom_sf"/>
</dbReference>
<dbReference type="InterPro" id="IPR036375">
    <property type="entry name" value="Hemopexin-like_dom_sf"/>
</dbReference>
<dbReference type="Pfam" id="PF00413">
    <property type="entry name" value="Peptidase_M10"/>
    <property type="match status" value="1"/>
</dbReference>
<proteinExistence type="inferred from homology"/>
<keyword evidence="6" id="KW-0482">Metalloprotease</keyword>
<dbReference type="InterPro" id="IPR021190">
    <property type="entry name" value="Pept_M10A"/>
</dbReference>
<dbReference type="PANTHER" id="PTHR10201:SF323">
    <property type="entry name" value="MATRIX METALLOPROTEINASE-21"/>
    <property type="match status" value="1"/>
</dbReference>
<dbReference type="GeneID" id="106466701"/>
<dbReference type="InterPro" id="IPR001818">
    <property type="entry name" value="Pept_M10_metallopeptidase"/>
</dbReference>
<dbReference type="Pfam" id="PF00045">
    <property type="entry name" value="Hemopexin"/>
    <property type="match status" value="2"/>
</dbReference>
<dbReference type="Gene3D" id="3.40.390.10">
    <property type="entry name" value="Collagenase (Catalytic Domain)"/>
    <property type="match status" value="1"/>
</dbReference>
<protein>
    <submittedName>
        <fullName evidence="11 12">Matrix metalloproteinase-21-like</fullName>
    </submittedName>
</protein>
<dbReference type="Gene3D" id="1.10.101.10">
    <property type="entry name" value="PGBD-like superfamily/PGBD"/>
    <property type="match status" value="1"/>
</dbReference>
<feature type="repeat" description="Hemopexin" evidence="7">
    <location>
        <begin position="526"/>
        <end position="577"/>
    </location>
</feature>
<dbReference type="SUPFAM" id="SSF55486">
    <property type="entry name" value="Metalloproteases ('zincins'), catalytic domain"/>
    <property type="match status" value="1"/>
</dbReference>
<dbReference type="InterPro" id="IPR018487">
    <property type="entry name" value="Hemopexin-like_repeat"/>
</dbReference>
<keyword evidence="10" id="KW-1185">Reference proteome</keyword>
<dbReference type="SUPFAM" id="SSF47090">
    <property type="entry name" value="PGBD-like"/>
    <property type="match status" value="1"/>
</dbReference>
<evidence type="ECO:0000313" key="11">
    <source>
        <dbReference type="RefSeq" id="XP_013782452.1"/>
    </source>
</evidence>
<dbReference type="SMART" id="SM00120">
    <property type="entry name" value="HX"/>
    <property type="match status" value="4"/>
</dbReference>
<evidence type="ECO:0000256" key="7">
    <source>
        <dbReference type="PROSITE-ProRule" id="PRU01011"/>
    </source>
</evidence>
<dbReference type="Gene3D" id="2.110.10.10">
    <property type="entry name" value="Hemopexin-like domain"/>
    <property type="match status" value="2"/>
</dbReference>
<dbReference type="PRINTS" id="PR00138">
    <property type="entry name" value="MATRIXIN"/>
</dbReference>
<keyword evidence="3" id="KW-0479">Metal-binding</keyword>
<gene>
    <name evidence="11 12" type="primary">LOC106466701</name>
</gene>
<keyword evidence="4" id="KW-0378">Hydrolase</keyword>
<evidence type="ECO:0000256" key="3">
    <source>
        <dbReference type="ARBA" id="ARBA00022723"/>
    </source>
</evidence>
<feature type="repeat" description="Hemopexin" evidence="7">
    <location>
        <begin position="584"/>
        <end position="637"/>
    </location>
</feature>
<evidence type="ECO:0000259" key="9">
    <source>
        <dbReference type="SMART" id="SM00235"/>
    </source>
</evidence>
<evidence type="ECO:0000256" key="4">
    <source>
        <dbReference type="ARBA" id="ARBA00022801"/>
    </source>
</evidence>
<feature type="chain" id="PRO_5045023221" evidence="8">
    <location>
        <begin position="24"/>
        <end position="641"/>
    </location>
</feature>
<evidence type="ECO:0000313" key="10">
    <source>
        <dbReference type="Proteomes" id="UP000694941"/>
    </source>
</evidence>
<organism evidence="10 12">
    <name type="scientific">Limulus polyphemus</name>
    <name type="common">Atlantic horseshoe crab</name>
    <dbReference type="NCBI Taxonomy" id="6850"/>
    <lineage>
        <taxon>Eukaryota</taxon>
        <taxon>Metazoa</taxon>
        <taxon>Ecdysozoa</taxon>
        <taxon>Arthropoda</taxon>
        <taxon>Chelicerata</taxon>
        <taxon>Merostomata</taxon>
        <taxon>Xiphosura</taxon>
        <taxon>Limulidae</taxon>
        <taxon>Limulus</taxon>
    </lineage>
</organism>
<evidence type="ECO:0000313" key="12">
    <source>
        <dbReference type="RefSeq" id="XP_022250484.1"/>
    </source>
</evidence>
<feature type="repeat" description="Hemopexin" evidence="7">
    <location>
        <begin position="411"/>
        <end position="466"/>
    </location>
</feature>
<dbReference type="InterPro" id="IPR036365">
    <property type="entry name" value="PGBD-like_sf"/>
</dbReference>
<evidence type="ECO:0000256" key="1">
    <source>
        <dbReference type="ARBA" id="ARBA00010370"/>
    </source>
</evidence>
<comment type="similarity">
    <text evidence="1">Belongs to the peptidase M10A family.</text>
</comment>
<feature type="repeat" description="Hemopexin" evidence="7">
    <location>
        <begin position="467"/>
        <end position="517"/>
    </location>
</feature>
<reference evidence="11 12" key="1">
    <citation type="submission" date="2025-05" db="UniProtKB">
        <authorList>
            <consortium name="RefSeq"/>
        </authorList>
    </citation>
    <scope>IDENTIFICATION</scope>
    <source>
        <tissue evidence="11 12">Muscle</tissue>
    </source>
</reference>
<feature type="domain" description="Peptidase metallopeptidase" evidence="9">
    <location>
        <begin position="244"/>
        <end position="409"/>
    </location>
</feature>
<name>A0ABM1T3M8_LIMPO</name>
<dbReference type="SMART" id="SM00235">
    <property type="entry name" value="ZnMc"/>
    <property type="match status" value="1"/>
</dbReference>
<sequence>MAKRNFFILRSLVILSIFWFVRGQNVYHLRDQYDSLRYIVFDDQNLVTTEKKAEEVLTRYGYLRCGSRRKRNVVFQIGNMSEAVPEDGRSTESCSETDVEEAIRRYQRTYNMPETGRLDTETMRVMSEARCGNADDESAAVPFQPLKNRQDLYSILAPPISRIKREISQRTTLQELILRKIGLTSPAEPQYIIPVAPGTTASRRRRWLKNYMKQVETGELDEKVKKSHEHIQNRKKRSTVTGFEDQAFTTTLVTWRLVSSAYSSQLPIITQRTALALAFRMWSEVIPLVFQENNISPVDNVDILIAFGKRDHLNCPNSFDGIGGQLSHAIKIELSAEIHVDDEEYLTVRSEHGTNLVKIAVHEIGHALGLPHNNRSYSIMYAIYSQLIPNNNFELGWEDRKMVQKIYGVCEGRFDTMFDWVRKRPDGETIYNTFFFRNDHYWMYENRFNRTRYGDPRYIKPEWKDLPEDIDGYVHIWTYTQDEAYFFKGLQYYKYDNQKLSVAEGYPKKIEDNFRGIQGSRFSSIPGNIDTVFFDQRDGNLYFFKGKYVYAYDVNRGHEGCCLPGYPKDITKEFPAETPESKLPDNLDAVYYSYAHRSMFFFKGTMFWENKSFSPLDKKRRNKIVGPWPISSKWYDICEVD</sequence>
<dbReference type="RefSeq" id="XP_013782452.1">
    <property type="nucleotide sequence ID" value="XM_013926998.2"/>
</dbReference>
<dbReference type="PROSITE" id="PS51642">
    <property type="entry name" value="HEMOPEXIN_2"/>
    <property type="match status" value="4"/>
</dbReference>
<dbReference type="RefSeq" id="XP_022250484.1">
    <property type="nucleotide sequence ID" value="XM_022394776.1"/>
</dbReference>